<dbReference type="Proteomes" id="UP000287296">
    <property type="component" value="Unassembled WGS sequence"/>
</dbReference>
<evidence type="ECO:0000313" key="1">
    <source>
        <dbReference type="EMBL" id="GIN99207.1"/>
    </source>
</evidence>
<dbReference type="Proteomes" id="UP000680670">
    <property type="component" value="Unassembled WGS sequence"/>
</dbReference>
<evidence type="ECO:0000313" key="2">
    <source>
        <dbReference type="EMBL" id="RST57706.1"/>
    </source>
</evidence>
<dbReference type="GO" id="GO:0016874">
    <property type="term" value="F:ligase activity"/>
    <property type="evidence" value="ECO:0007669"/>
    <property type="project" value="UniProtKB-KW"/>
</dbReference>
<keyword evidence="4" id="KW-1185">Reference proteome</keyword>
<dbReference type="EMBL" id="BORJ01000021">
    <property type="protein sequence ID" value="GIN99207.1"/>
    <property type="molecule type" value="Genomic_DNA"/>
</dbReference>
<dbReference type="RefSeq" id="WP_120118080.1">
    <property type="nucleotide sequence ID" value="NZ_BORI01000024.1"/>
</dbReference>
<sequence length="57" mass="6651">MEKCIICKKAQDTGIHLYTSFICAGCEQEIIQTDSDDPKYKYYVEQMRVIKETKIVT</sequence>
<dbReference type="OrthoDB" id="2886653at2"/>
<proteinExistence type="predicted"/>
<organism evidence="2 3">
    <name type="scientific">Siminovitchia terrae</name>
    <name type="common">Bacillus terrae</name>
    <dbReference type="NCBI Taxonomy" id="1914933"/>
    <lineage>
        <taxon>Bacteria</taxon>
        <taxon>Bacillati</taxon>
        <taxon>Bacillota</taxon>
        <taxon>Bacilli</taxon>
        <taxon>Bacillales</taxon>
        <taxon>Bacillaceae</taxon>
        <taxon>Siminovitchia</taxon>
    </lineage>
</organism>
<protein>
    <submittedName>
        <fullName evidence="2">Carnitine--CoA ligase</fullName>
    </submittedName>
</protein>
<dbReference type="Pfam" id="PF10764">
    <property type="entry name" value="Gin"/>
    <property type="match status" value="1"/>
</dbReference>
<comment type="caution">
    <text evidence="2">The sequence shown here is derived from an EMBL/GenBank/DDBJ whole genome shotgun (WGS) entry which is preliminary data.</text>
</comment>
<reference evidence="1 4" key="2">
    <citation type="submission" date="2021-03" db="EMBL/GenBank/DDBJ databases">
        <title>Antimicrobial resistance genes in bacteria isolated from Japanese honey, and their potential for conferring macrolide and lincosamide resistance in the American foulbrood pathogen Paenibacillus larvae.</title>
        <authorList>
            <person name="Okamoto M."/>
            <person name="Kumagai M."/>
            <person name="Kanamori H."/>
            <person name="Takamatsu D."/>
        </authorList>
    </citation>
    <scope>NUCLEOTIDE SEQUENCE [LARGE SCALE GENOMIC DNA]</scope>
    <source>
        <strain evidence="1 4">J6TS1</strain>
    </source>
</reference>
<keyword evidence="2" id="KW-0436">Ligase</keyword>
<dbReference type="EMBL" id="QYTW02000029">
    <property type="protein sequence ID" value="RST57706.1"/>
    <property type="molecule type" value="Genomic_DNA"/>
</dbReference>
<name>A0A429X2W5_SIMTE</name>
<evidence type="ECO:0000313" key="4">
    <source>
        <dbReference type="Proteomes" id="UP000680670"/>
    </source>
</evidence>
<evidence type="ECO:0000313" key="3">
    <source>
        <dbReference type="Proteomes" id="UP000287296"/>
    </source>
</evidence>
<dbReference type="InterPro" id="IPR019700">
    <property type="entry name" value="Sigma-G_inhibitor_Gin"/>
</dbReference>
<accession>A0A429X2W5</accession>
<dbReference type="AlphaFoldDB" id="A0A429X2W5"/>
<reference evidence="2 3" key="1">
    <citation type="submission" date="2018-12" db="EMBL/GenBank/DDBJ databases">
        <authorList>
            <person name="Sun L."/>
            <person name="Chen Z."/>
        </authorList>
    </citation>
    <scope>NUCLEOTIDE SEQUENCE [LARGE SCALE GENOMIC DNA]</scope>
    <source>
        <strain evidence="2 3">LMG 29736</strain>
    </source>
</reference>
<gene>
    <name evidence="2" type="ORF">D5F11_021020</name>
    <name evidence="1" type="ORF">J6TS1_50770</name>
</gene>